<dbReference type="GO" id="GO:0016765">
    <property type="term" value="F:transferase activity, transferring alkyl or aryl (other than methyl) groups"/>
    <property type="evidence" value="ECO:0007669"/>
    <property type="project" value="InterPro"/>
</dbReference>
<evidence type="ECO:0000313" key="4">
    <source>
        <dbReference type="Proteomes" id="UP000271974"/>
    </source>
</evidence>
<accession>A0A3S1B6Q4</accession>
<keyword evidence="1" id="KW-0812">Transmembrane</keyword>
<keyword evidence="1" id="KW-0472">Membrane</keyword>
<evidence type="ECO:0000256" key="2">
    <source>
        <dbReference type="SAM" id="SignalP"/>
    </source>
</evidence>
<name>A0A3S1B6Q4_ELYCH</name>
<keyword evidence="1" id="KW-1133">Transmembrane helix</keyword>
<organism evidence="3 4">
    <name type="scientific">Elysia chlorotica</name>
    <name type="common">Eastern emerald elysia</name>
    <name type="synonym">Sea slug</name>
    <dbReference type="NCBI Taxonomy" id="188477"/>
    <lineage>
        <taxon>Eukaryota</taxon>
        <taxon>Metazoa</taxon>
        <taxon>Spiralia</taxon>
        <taxon>Lophotrochozoa</taxon>
        <taxon>Mollusca</taxon>
        <taxon>Gastropoda</taxon>
        <taxon>Heterobranchia</taxon>
        <taxon>Euthyneura</taxon>
        <taxon>Panpulmonata</taxon>
        <taxon>Sacoglossa</taxon>
        <taxon>Placobranchoidea</taxon>
        <taxon>Plakobranchidae</taxon>
        <taxon>Elysia</taxon>
    </lineage>
</organism>
<dbReference type="AlphaFoldDB" id="A0A3S1B6Q4"/>
<dbReference type="InterPro" id="IPR019845">
    <property type="entry name" value="Squalene/phytoene_synthase_CS"/>
</dbReference>
<comment type="caution">
    <text evidence="3">The sequence shown here is derived from an EMBL/GenBank/DDBJ whole genome shotgun (WGS) entry which is preliminary data.</text>
</comment>
<gene>
    <name evidence="3" type="ORF">EGW08_018845</name>
</gene>
<evidence type="ECO:0000313" key="3">
    <source>
        <dbReference type="EMBL" id="RUS73406.1"/>
    </source>
</evidence>
<proteinExistence type="predicted"/>
<protein>
    <recommendedName>
        <fullName evidence="5">Transmembrane protein</fullName>
    </recommendedName>
</protein>
<keyword evidence="4" id="KW-1185">Reference proteome</keyword>
<feature type="chain" id="PRO_5018767291" description="Transmembrane protein" evidence="2">
    <location>
        <begin position="21"/>
        <end position="125"/>
    </location>
</feature>
<sequence length="125" mass="12949">MNVLLILSILLLGLVAAVTCQTNNDPWLGGLNSDTDDVSTNCQVASGHSDCLVQYGVVVGATDKNTRCAALAIFVQCIMSECSNSNSFQTTFDALTAYCNSGASVVGGAMLVVAMAVLTVINKHS</sequence>
<reference evidence="3 4" key="1">
    <citation type="submission" date="2019-01" db="EMBL/GenBank/DDBJ databases">
        <title>A draft genome assembly of the solar-powered sea slug Elysia chlorotica.</title>
        <authorList>
            <person name="Cai H."/>
            <person name="Li Q."/>
            <person name="Fang X."/>
            <person name="Li J."/>
            <person name="Curtis N.E."/>
            <person name="Altenburger A."/>
            <person name="Shibata T."/>
            <person name="Feng M."/>
            <person name="Maeda T."/>
            <person name="Schwartz J.A."/>
            <person name="Shigenobu S."/>
            <person name="Lundholm N."/>
            <person name="Nishiyama T."/>
            <person name="Yang H."/>
            <person name="Hasebe M."/>
            <person name="Li S."/>
            <person name="Pierce S.K."/>
            <person name="Wang J."/>
        </authorList>
    </citation>
    <scope>NUCLEOTIDE SEQUENCE [LARGE SCALE GENOMIC DNA]</scope>
    <source>
        <strain evidence="3">EC2010</strain>
        <tissue evidence="3">Whole organism of an adult</tissue>
    </source>
</reference>
<dbReference type="EMBL" id="RQTK01000941">
    <property type="protein sequence ID" value="RUS73406.1"/>
    <property type="molecule type" value="Genomic_DNA"/>
</dbReference>
<dbReference type="PROSITE" id="PS01044">
    <property type="entry name" value="SQUALEN_PHYTOEN_SYN_1"/>
    <property type="match status" value="1"/>
</dbReference>
<dbReference type="Proteomes" id="UP000271974">
    <property type="component" value="Unassembled WGS sequence"/>
</dbReference>
<feature type="signal peptide" evidence="2">
    <location>
        <begin position="1"/>
        <end position="20"/>
    </location>
</feature>
<evidence type="ECO:0000256" key="1">
    <source>
        <dbReference type="SAM" id="Phobius"/>
    </source>
</evidence>
<evidence type="ECO:0008006" key="5">
    <source>
        <dbReference type="Google" id="ProtNLM"/>
    </source>
</evidence>
<keyword evidence="2" id="KW-0732">Signal</keyword>
<feature type="transmembrane region" description="Helical" evidence="1">
    <location>
        <begin position="102"/>
        <end position="121"/>
    </location>
</feature>